<gene>
    <name evidence="5" type="ORF">OHAE_3720</name>
</gene>
<dbReference type="PANTHER" id="PTHR44757:SF2">
    <property type="entry name" value="BIOFILM ARCHITECTURE MAINTENANCE PROTEIN MBAA"/>
    <property type="match status" value="1"/>
</dbReference>
<dbReference type="SUPFAM" id="SSF55073">
    <property type="entry name" value="Nucleotide cyclase"/>
    <property type="match status" value="1"/>
</dbReference>
<feature type="domain" description="PAS" evidence="1">
    <location>
        <begin position="41"/>
        <end position="98"/>
    </location>
</feature>
<sequence length="608" mass="68718">MTEKKAAPEKKHALDQQTSSFTDAVEEIARKLQKPLQPDLEDDFIRYALDSAAIVAHTDVRGIITYVNRKFCEISGYTARELIGANHRILHSGVHSKDFFRDMYREIAHGKIWHGEICNRRKDGSHYWVDTTIVPHLSPAGKVDSYTAIRFDISDRKKLESALRTSKEHLDRLANLDPLTGLPNRRRFQEYLEMQVQDHERSNGIFHLALLDVDSFKEVNDTFGHHAGDVLLQNIGKRLRSFEDSQLFMSRMGGDEFSLILVGATDCEADELFEEILEAIRQPMVIGTTPRRISSSLGIARFPRDGKDVGNLFKAADLALYKAKALGRDRVEVFQPQLREVARRKSALYEEIEGGLEHGEFELHYQPIIPLLSGQAISLEALMRWRHPERGLLTPAYFGEGFEDPAIRAALGMFMLERIFADAQSLRQAEAPLHRIAMNLTNSDFRSDIFLDRFFELCAETGIGPESFSAEMTEGMLLGLAQKRVEQGLKRLHMAGVEVALDDFGTGFASLTHLRRLPIDRLKIDRSFVANIAASPEDRAIVRGVIQIAHSLGKTVTAEGVETIEQIDLLSDMKCDHLQGWYFSPACEVRELPEVLAMMPKLDAEKLH</sequence>
<evidence type="ECO:0000313" key="5">
    <source>
        <dbReference type="EMBL" id="SPL63788.1"/>
    </source>
</evidence>
<dbReference type="Gene3D" id="3.30.450.20">
    <property type="entry name" value="PAS domain"/>
    <property type="match status" value="1"/>
</dbReference>
<feature type="domain" description="GGDEF" evidence="4">
    <location>
        <begin position="204"/>
        <end position="336"/>
    </location>
</feature>
<dbReference type="Gene3D" id="3.20.20.450">
    <property type="entry name" value="EAL domain"/>
    <property type="match status" value="1"/>
</dbReference>
<dbReference type="InterPro" id="IPR029787">
    <property type="entry name" value="Nucleotide_cyclase"/>
</dbReference>
<dbReference type="PROSITE" id="PS50113">
    <property type="entry name" value="PAC"/>
    <property type="match status" value="1"/>
</dbReference>
<dbReference type="SMART" id="SM00267">
    <property type="entry name" value="GGDEF"/>
    <property type="match status" value="1"/>
</dbReference>
<dbReference type="EMBL" id="OOFM01000004">
    <property type="protein sequence ID" value="SPL63788.1"/>
    <property type="molecule type" value="Genomic_DNA"/>
</dbReference>
<dbReference type="Pfam" id="PF00990">
    <property type="entry name" value="GGDEF"/>
    <property type="match status" value="1"/>
</dbReference>
<evidence type="ECO:0000313" key="6">
    <source>
        <dbReference type="Proteomes" id="UP000246073"/>
    </source>
</evidence>
<dbReference type="InterPro" id="IPR035919">
    <property type="entry name" value="EAL_sf"/>
</dbReference>
<dbReference type="PROSITE" id="PS50883">
    <property type="entry name" value="EAL"/>
    <property type="match status" value="1"/>
</dbReference>
<dbReference type="PROSITE" id="PS50112">
    <property type="entry name" value="PAS"/>
    <property type="match status" value="1"/>
</dbReference>
<feature type="domain" description="PAC" evidence="2">
    <location>
        <begin position="113"/>
        <end position="165"/>
    </location>
</feature>
<dbReference type="PANTHER" id="PTHR44757">
    <property type="entry name" value="DIGUANYLATE CYCLASE DGCP"/>
    <property type="match status" value="1"/>
</dbReference>
<evidence type="ECO:0000259" key="1">
    <source>
        <dbReference type="PROSITE" id="PS50112"/>
    </source>
</evidence>
<dbReference type="GO" id="GO:0003824">
    <property type="term" value="F:catalytic activity"/>
    <property type="evidence" value="ECO:0007669"/>
    <property type="project" value="UniProtKB-ARBA"/>
</dbReference>
<dbReference type="CDD" id="cd00130">
    <property type="entry name" value="PAS"/>
    <property type="match status" value="1"/>
</dbReference>
<dbReference type="NCBIfam" id="TIGR00254">
    <property type="entry name" value="GGDEF"/>
    <property type="match status" value="1"/>
</dbReference>
<dbReference type="Proteomes" id="UP000246073">
    <property type="component" value="Unassembled WGS sequence"/>
</dbReference>
<dbReference type="SUPFAM" id="SSF141868">
    <property type="entry name" value="EAL domain-like"/>
    <property type="match status" value="1"/>
</dbReference>
<dbReference type="PROSITE" id="PS50887">
    <property type="entry name" value="GGDEF"/>
    <property type="match status" value="1"/>
</dbReference>
<dbReference type="NCBIfam" id="TIGR00229">
    <property type="entry name" value="sensory_box"/>
    <property type="match status" value="1"/>
</dbReference>
<dbReference type="SMART" id="SM00086">
    <property type="entry name" value="PAC"/>
    <property type="match status" value="1"/>
</dbReference>
<dbReference type="FunFam" id="3.30.70.270:FF:000001">
    <property type="entry name" value="Diguanylate cyclase domain protein"/>
    <property type="match status" value="1"/>
</dbReference>
<dbReference type="SUPFAM" id="SSF55785">
    <property type="entry name" value="PYP-like sensor domain (PAS domain)"/>
    <property type="match status" value="1"/>
</dbReference>
<dbReference type="Pfam" id="PF00563">
    <property type="entry name" value="EAL"/>
    <property type="match status" value="1"/>
</dbReference>
<accession>A0A2P9HI68</accession>
<dbReference type="InterPro" id="IPR035965">
    <property type="entry name" value="PAS-like_dom_sf"/>
</dbReference>
<dbReference type="InterPro" id="IPR000700">
    <property type="entry name" value="PAS-assoc_C"/>
</dbReference>
<dbReference type="AlphaFoldDB" id="A0A2P9HI68"/>
<dbReference type="CDD" id="cd01948">
    <property type="entry name" value="EAL"/>
    <property type="match status" value="1"/>
</dbReference>
<evidence type="ECO:0000259" key="2">
    <source>
        <dbReference type="PROSITE" id="PS50113"/>
    </source>
</evidence>
<dbReference type="RefSeq" id="WP_109367661.1">
    <property type="nucleotide sequence ID" value="NZ_OOFM01000004.1"/>
</dbReference>
<proteinExistence type="predicted"/>
<dbReference type="InterPro" id="IPR001633">
    <property type="entry name" value="EAL_dom"/>
</dbReference>
<dbReference type="Pfam" id="PF13426">
    <property type="entry name" value="PAS_9"/>
    <property type="match status" value="1"/>
</dbReference>
<dbReference type="CDD" id="cd01949">
    <property type="entry name" value="GGDEF"/>
    <property type="match status" value="1"/>
</dbReference>
<dbReference type="InterPro" id="IPR052155">
    <property type="entry name" value="Biofilm_reg_signaling"/>
</dbReference>
<evidence type="ECO:0000259" key="4">
    <source>
        <dbReference type="PROSITE" id="PS50887"/>
    </source>
</evidence>
<feature type="domain" description="EAL" evidence="3">
    <location>
        <begin position="345"/>
        <end position="600"/>
    </location>
</feature>
<name>A0A2P9HI68_9HYPH</name>
<evidence type="ECO:0000259" key="3">
    <source>
        <dbReference type="PROSITE" id="PS50883"/>
    </source>
</evidence>
<organism evidence="5 6">
    <name type="scientific">Ochrobactrum soli</name>
    <dbReference type="NCBI Taxonomy" id="2448455"/>
    <lineage>
        <taxon>Bacteria</taxon>
        <taxon>Pseudomonadati</taxon>
        <taxon>Pseudomonadota</taxon>
        <taxon>Alphaproteobacteria</taxon>
        <taxon>Hyphomicrobiales</taxon>
        <taxon>Brucellaceae</taxon>
        <taxon>Brucella/Ochrobactrum group</taxon>
        <taxon>Ochrobactrum</taxon>
    </lineage>
</organism>
<dbReference type="InterPro" id="IPR000014">
    <property type="entry name" value="PAS"/>
</dbReference>
<dbReference type="InterPro" id="IPR043128">
    <property type="entry name" value="Rev_trsase/Diguanyl_cyclase"/>
</dbReference>
<dbReference type="SMART" id="SM00052">
    <property type="entry name" value="EAL"/>
    <property type="match status" value="1"/>
</dbReference>
<dbReference type="InterPro" id="IPR000160">
    <property type="entry name" value="GGDEF_dom"/>
</dbReference>
<reference evidence="6" key="1">
    <citation type="submission" date="2017-12" db="EMBL/GenBank/DDBJ databases">
        <authorList>
            <person name="Diaz M."/>
        </authorList>
    </citation>
    <scope>NUCLEOTIDE SEQUENCE [LARGE SCALE GENOMIC DNA]</scope>
    <source>
        <strain evidence="6">FI11154</strain>
    </source>
</reference>
<dbReference type="InterPro" id="IPR001610">
    <property type="entry name" value="PAC"/>
</dbReference>
<protein>
    <submittedName>
        <fullName evidence="5">Diguanylate cyclase/phosphodiesterase (GGDEF &amp; EAL domains) with PAS/PAC sensor(S)</fullName>
    </submittedName>
</protein>
<dbReference type="Gene3D" id="3.30.70.270">
    <property type="match status" value="1"/>
</dbReference>